<dbReference type="CDD" id="cd00096">
    <property type="entry name" value="Ig"/>
    <property type="match status" value="1"/>
</dbReference>
<dbReference type="EnsemblMetazoa" id="HelroT178735">
    <property type="protein sequence ID" value="HelroP178735"/>
    <property type="gene ID" value="HelroG178735"/>
</dbReference>
<feature type="transmembrane region" description="Helical" evidence="1">
    <location>
        <begin position="137"/>
        <end position="159"/>
    </location>
</feature>
<dbReference type="HOGENOM" id="CLU_587001_0_0_1"/>
<dbReference type="InParanoid" id="T1FDN1"/>
<keyword evidence="1" id="KW-1133">Transmembrane helix</keyword>
<organism evidence="5 6">
    <name type="scientific">Helobdella robusta</name>
    <name type="common">Californian leech</name>
    <dbReference type="NCBI Taxonomy" id="6412"/>
    <lineage>
        <taxon>Eukaryota</taxon>
        <taxon>Metazoa</taxon>
        <taxon>Spiralia</taxon>
        <taxon>Lophotrochozoa</taxon>
        <taxon>Annelida</taxon>
        <taxon>Clitellata</taxon>
        <taxon>Hirudinea</taxon>
        <taxon>Rhynchobdellida</taxon>
        <taxon>Glossiphoniidae</taxon>
        <taxon>Helobdella</taxon>
    </lineage>
</organism>
<evidence type="ECO:0000313" key="5">
    <source>
        <dbReference type="EnsemblMetazoa" id="HelroP178735"/>
    </source>
</evidence>
<dbReference type="CTD" id="20206930"/>
<dbReference type="InterPro" id="IPR052615">
    <property type="entry name" value="FGFRL"/>
</dbReference>
<evidence type="ECO:0000256" key="2">
    <source>
        <dbReference type="SAM" id="SignalP"/>
    </source>
</evidence>
<dbReference type="InterPro" id="IPR003598">
    <property type="entry name" value="Ig_sub2"/>
</dbReference>
<dbReference type="InterPro" id="IPR013783">
    <property type="entry name" value="Ig-like_fold"/>
</dbReference>
<dbReference type="InterPro" id="IPR003599">
    <property type="entry name" value="Ig_sub"/>
</dbReference>
<accession>T1FDN1</accession>
<dbReference type="EMBL" id="KB097487">
    <property type="protein sequence ID" value="ESN96935.1"/>
    <property type="molecule type" value="Genomic_DNA"/>
</dbReference>
<dbReference type="Gene3D" id="2.60.40.10">
    <property type="entry name" value="Immunoglobulins"/>
    <property type="match status" value="1"/>
</dbReference>
<dbReference type="PANTHER" id="PTHR19890">
    <property type="entry name" value="FIBROBLAST GROWTH FACTOR RECEPTOR"/>
    <property type="match status" value="1"/>
</dbReference>
<dbReference type="KEGG" id="hro:HELRODRAFT_178735"/>
<dbReference type="EMBL" id="AMQM01006538">
    <property type="status" value="NOT_ANNOTATED_CDS"/>
    <property type="molecule type" value="Genomic_DNA"/>
</dbReference>
<reference evidence="6" key="1">
    <citation type="submission" date="2012-12" db="EMBL/GenBank/DDBJ databases">
        <authorList>
            <person name="Hellsten U."/>
            <person name="Grimwood J."/>
            <person name="Chapman J.A."/>
            <person name="Shapiro H."/>
            <person name="Aerts A."/>
            <person name="Otillar R.P."/>
            <person name="Terry A.Y."/>
            <person name="Boore J.L."/>
            <person name="Simakov O."/>
            <person name="Marletaz F."/>
            <person name="Cho S.-J."/>
            <person name="Edsinger-Gonzales E."/>
            <person name="Havlak P."/>
            <person name="Kuo D.-H."/>
            <person name="Larsson T."/>
            <person name="Lv J."/>
            <person name="Arendt D."/>
            <person name="Savage R."/>
            <person name="Osoegawa K."/>
            <person name="de Jong P."/>
            <person name="Lindberg D.R."/>
            <person name="Seaver E.C."/>
            <person name="Weisblat D.A."/>
            <person name="Putnam N.H."/>
            <person name="Grigoriev I.V."/>
            <person name="Rokhsar D.S."/>
        </authorList>
    </citation>
    <scope>NUCLEOTIDE SEQUENCE</scope>
</reference>
<protein>
    <recommendedName>
        <fullName evidence="3">Ig-like domain-containing protein</fullName>
    </recommendedName>
</protein>
<dbReference type="AlphaFoldDB" id="T1FDN1"/>
<keyword evidence="2" id="KW-0732">Signal</keyword>
<dbReference type="SMART" id="SM00409">
    <property type="entry name" value="IG"/>
    <property type="match status" value="1"/>
</dbReference>
<evidence type="ECO:0000259" key="3">
    <source>
        <dbReference type="PROSITE" id="PS50835"/>
    </source>
</evidence>
<proteinExistence type="predicted"/>
<keyword evidence="1" id="KW-0472">Membrane</keyword>
<evidence type="ECO:0000313" key="4">
    <source>
        <dbReference type="EMBL" id="ESN96935.1"/>
    </source>
</evidence>
<reference evidence="4 6" key="2">
    <citation type="journal article" date="2013" name="Nature">
        <title>Insights into bilaterian evolution from three spiralian genomes.</title>
        <authorList>
            <person name="Simakov O."/>
            <person name="Marletaz F."/>
            <person name="Cho S.J."/>
            <person name="Edsinger-Gonzales E."/>
            <person name="Havlak P."/>
            <person name="Hellsten U."/>
            <person name="Kuo D.H."/>
            <person name="Larsson T."/>
            <person name="Lv J."/>
            <person name="Arendt D."/>
            <person name="Savage R."/>
            <person name="Osoegawa K."/>
            <person name="de Jong P."/>
            <person name="Grimwood J."/>
            <person name="Chapman J.A."/>
            <person name="Shapiro H."/>
            <person name="Aerts A."/>
            <person name="Otillar R.P."/>
            <person name="Terry A.Y."/>
            <person name="Boore J.L."/>
            <person name="Grigoriev I.V."/>
            <person name="Lindberg D.R."/>
            <person name="Seaver E.C."/>
            <person name="Weisblat D.A."/>
            <person name="Putnam N.H."/>
            <person name="Rokhsar D.S."/>
        </authorList>
    </citation>
    <scope>NUCLEOTIDE SEQUENCE</scope>
</reference>
<evidence type="ECO:0000256" key="1">
    <source>
        <dbReference type="SAM" id="Phobius"/>
    </source>
</evidence>
<dbReference type="Pfam" id="PF13927">
    <property type="entry name" value="Ig_3"/>
    <property type="match status" value="1"/>
</dbReference>
<feature type="domain" description="Ig-like" evidence="3">
    <location>
        <begin position="30"/>
        <end position="135"/>
    </location>
</feature>
<dbReference type="RefSeq" id="XP_009025060.1">
    <property type="nucleotide sequence ID" value="XM_009026812.1"/>
</dbReference>
<dbReference type="SUPFAM" id="SSF48726">
    <property type="entry name" value="Immunoglobulin"/>
    <property type="match status" value="1"/>
</dbReference>
<reference evidence="5" key="3">
    <citation type="submission" date="2015-06" db="UniProtKB">
        <authorList>
            <consortium name="EnsemblMetazoa"/>
        </authorList>
    </citation>
    <scope>IDENTIFICATION</scope>
</reference>
<feature type="chain" id="PRO_5010980614" description="Ig-like domain-containing protein" evidence="2">
    <location>
        <begin position="18"/>
        <end position="466"/>
    </location>
</feature>
<name>T1FDN1_HELRO</name>
<dbReference type="InterPro" id="IPR036179">
    <property type="entry name" value="Ig-like_dom_sf"/>
</dbReference>
<dbReference type="PROSITE" id="PS50835">
    <property type="entry name" value="IG_LIKE"/>
    <property type="match status" value="1"/>
</dbReference>
<sequence length="466" mass="52771">MAPLISILILWTVSVEARKMNQNIPMREPPSMKPHYQQLHFTETGKQIKLECPISATQHNIFIIWEKQITSDHNKTPTDYNNLSHLDISYQKVVPSLVRNGRLRIKKAKVEDAGTYRCTAINGFGSNIDSQWRLNKVGLILASGIVSLAGLVVLATYIINKCKMDGGPVFHRSGGSDYILRRFLSTPDEHVFNHNNNNNNNHNCNKTTTLHRPTNGRNVFPLPAIDTVASLEPKMHNIFKSYNNNGYRVVTVQQASAVPIHHHIPAKHPILRNHGYFTNSPEQYIPAYYDISQNHIIPNNLASNLINTTTSPSNFNNRTMMVNVLSRFVSSLNSNVVNIGSRRSSVHNDRDVECGQSAVNRIYNINRISRNINNNNHVNNNCINNNHINSNNNYNNKRVIQVNNNNYTKGNSFNKRINDNIICDRNNTIGVHRPSFAKFHWMVNNKNDLISTTSLNSARATISISP</sequence>
<dbReference type="PANTHER" id="PTHR19890:SF10">
    <property type="entry name" value="FIBROBLAST GROWTH FACTOR RECEPTOR-LIKE 1"/>
    <property type="match status" value="1"/>
</dbReference>
<gene>
    <name evidence="5" type="primary">20206930</name>
    <name evidence="4" type="ORF">HELRODRAFT_178735</name>
</gene>
<keyword evidence="6" id="KW-1185">Reference proteome</keyword>
<dbReference type="InterPro" id="IPR007110">
    <property type="entry name" value="Ig-like_dom"/>
</dbReference>
<keyword evidence="1" id="KW-0812">Transmembrane</keyword>
<dbReference type="GeneID" id="20206930"/>
<dbReference type="Proteomes" id="UP000015101">
    <property type="component" value="Unassembled WGS sequence"/>
</dbReference>
<evidence type="ECO:0000313" key="6">
    <source>
        <dbReference type="Proteomes" id="UP000015101"/>
    </source>
</evidence>
<dbReference type="OrthoDB" id="6084240at2759"/>
<feature type="signal peptide" evidence="2">
    <location>
        <begin position="1"/>
        <end position="17"/>
    </location>
</feature>
<dbReference type="SMART" id="SM00408">
    <property type="entry name" value="IGc2"/>
    <property type="match status" value="1"/>
</dbReference>